<keyword evidence="4 11" id="KW-0812">Transmembrane</keyword>
<keyword evidence="14" id="KW-1185">Reference proteome</keyword>
<dbReference type="AlphaFoldDB" id="A0A8B7BNZ1"/>
<dbReference type="SUPFAM" id="SSF52058">
    <property type="entry name" value="L domain-like"/>
    <property type="match status" value="1"/>
</dbReference>
<dbReference type="OrthoDB" id="676979at2759"/>
<evidence type="ECO:0000256" key="7">
    <source>
        <dbReference type="ARBA" id="ARBA00022989"/>
    </source>
</evidence>
<dbReference type="GeneID" id="103701952"/>
<dbReference type="GO" id="GO:0051707">
    <property type="term" value="P:response to other organism"/>
    <property type="evidence" value="ECO:0007669"/>
    <property type="project" value="UniProtKB-ARBA"/>
</dbReference>
<dbReference type="PANTHER" id="PTHR27000">
    <property type="entry name" value="LEUCINE-RICH REPEAT RECEPTOR-LIKE PROTEIN KINASE FAMILY PROTEIN-RELATED"/>
    <property type="match status" value="1"/>
</dbReference>
<organism evidence="14 15">
    <name type="scientific">Phoenix dactylifera</name>
    <name type="common">Date palm</name>
    <dbReference type="NCBI Taxonomy" id="42345"/>
    <lineage>
        <taxon>Eukaryota</taxon>
        <taxon>Viridiplantae</taxon>
        <taxon>Streptophyta</taxon>
        <taxon>Embryophyta</taxon>
        <taxon>Tracheophyta</taxon>
        <taxon>Spermatophyta</taxon>
        <taxon>Magnoliopsida</taxon>
        <taxon>Liliopsida</taxon>
        <taxon>Arecaceae</taxon>
        <taxon>Coryphoideae</taxon>
        <taxon>Phoeniceae</taxon>
        <taxon>Phoenix</taxon>
    </lineage>
</organism>
<name>A0A8B7BNZ1_PHODC</name>
<feature type="domain" description="Disease resistance R13L4/SHOC-2-like LRR" evidence="13">
    <location>
        <begin position="163"/>
        <end position="383"/>
    </location>
</feature>
<evidence type="ECO:0000256" key="8">
    <source>
        <dbReference type="ARBA" id="ARBA00023136"/>
    </source>
</evidence>
<dbReference type="FunFam" id="3.80.10.10:FF:000470">
    <property type="entry name" value="LRR receptor-like serine/threonine-protein kinase RPK2"/>
    <property type="match status" value="1"/>
</dbReference>
<keyword evidence="8 11" id="KW-0472">Membrane</keyword>
<dbReference type="InterPro" id="IPR055414">
    <property type="entry name" value="LRR_R13L4/SHOC2-like"/>
</dbReference>
<dbReference type="RefSeq" id="XP_008782407.2">
    <property type="nucleotide sequence ID" value="XM_008784185.4"/>
</dbReference>
<feature type="transmembrane region" description="Helical" evidence="11">
    <location>
        <begin position="459"/>
        <end position="478"/>
    </location>
</feature>
<dbReference type="KEGG" id="pda:103701952"/>
<dbReference type="Pfam" id="PF23598">
    <property type="entry name" value="LRR_14"/>
    <property type="match status" value="1"/>
</dbReference>
<evidence type="ECO:0000313" key="15">
    <source>
        <dbReference type="RefSeq" id="XP_008782407.2"/>
    </source>
</evidence>
<evidence type="ECO:0000256" key="6">
    <source>
        <dbReference type="ARBA" id="ARBA00022737"/>
    </source>
</evidence>
<proteinExistence type="predicted"/>
<comment type="subcellular location">
    <subcellularLocation>
        <location evidence="1">Cell membrane</location>
        <topology evidence="1">Single-pass type I membrane protein</topology>
    </subcellularLocation>
</comment>
<dbReference type="InterPro" id="IPR032675">
    <property type="entry name" value="LRR_dom_sf"/>
</dbReference>
<dbReference type="GO" id="GO:0005886">
    <property type="term" value="C:plasma membrane"/>
    <property type="evidence" value="ECO:0007669"/>
    <property type="project" value="UniProtKB-SubCell"/>
</dbReference>
<evidence type="ECO:0000256" key="12">
    <source>
        <dbReference type="SAM" id="SignalP"/>
    </source>
</evidence>
<evidence type="ECO:0000256" key="3">
    <source>
        <dbReference type="ARBA" id="ARBA00022614"/>
    </source>
</evidence>
<evidence type="ECO:0000259" key="13">
    <source>
        <dbReference type="Pfam" id="PF23598"/>
    </source>
</evidence>
<keyword evidence="9" id="KW-0675">Receptor</keyword>
<dbReference type="FunFam" id="3.80.10.10:FF:000269">
    <property type="entry name" value="Piriformospora indica-insensitive protein 2"/>
    <property type="match status" value="1"/>
</dbReference>
<accession>A0A8B7BNZ1</accession>
<dbReference type="Gene3D" id="3.80.10.10">
    <property type="entry name" value="Ribonuclease Inhibitor"/>
    <property type="match status" value="3"/>
</dbReference>
<dbReference type="Proteomes" id="UP000228380">
    <property type="component" value="Chromosome 6"/>
</dbReference>
<keyword evidence="7 11" id="KW-1133">Transmembrane helix</keyword>
<reference evidence="14" key="1">
    <citation type="journal article" date="2019" name="Nat. Commun.">
        <title>Genome-wide association mapping of date palm fruit traits.</title>
        <authorList>
            <person name="Hazzouri K.M."/>
            <person name="Gros-Balthazard M."/>
            <person name="Flowers J.M."/>
            <person name="Copetti D."/>
            <person name="Lemansour A."/>
            <person name="Lebrun M."/>
            <person name="Masmoudi K."/>
            <person name="Ferrand S."/>
            <person name="Dhar M.I."/>
            <person name="Fresquez Z.A."/>
            <person name="Rosas U."/>
            <person name="Zhang J."/>
            <person name="Talag J."/>
            <person name="Lee S."/>
            <person name="Kudrna D."/>
            <person name="Powell R.F."/>
            <person name="Leitch I.J."/>
            <person name="Krueger R.R."/>
            <person name="Wing R.A."/>
            <person name="Amiri K.M.A."/>
            <person name="Purugganan M.D."/>
        </authorList>
    </citation>
    <scope>NUCLEOTIDE SEQUENCE [LARGE SCALE GENOMIC DNA]</scope>
    <source>
        <strain evidence="14">cv. Khalas</strain>
    </source>
</reference>
<dbReference type="InterPro" id="IPR003591">
    <property type="entry name" value="Leu-rich_rpt_typical-subtyp"/>
</dbReference>
<keyword evidence="3" id="KW-0433">Leucine-rich repeat</keyword>
<feature type="chain" id="PRO_5034941502" evidence="12">
    <location>
        <begin position="28"/>
        <end position="479"/>
    </location>
</feature>
<evidence type="ECO:0000256" key="4">
    <source>
        <dbReference type="ARBA" id="ARBA00022692"/>
    </source>
</evidence>
<evidence type="ECO:0000256" key="2">
    <source>
        <dbReference type="ARBA" id="ARBA00022475"/>
    </source>
</evidence>
<keyword evidence="2" id="KW-1003">Cell membrane</keyword>
<keyword evidence="6" id="KW-0677">Repeat</keyword>
<keyword evidence="5 12" id="KW-0732">Signal</keyword>
<protein>
    <submittedName>
        <fullName evidence="15">Piriformospora indica-insensitive protein 2-like</fullName>
    </submittedName>
</protein>
<feature type="signal peptide" evidence="12">
    <location>
        <begin position="1"/>
        <end position="27"/>
    </location>
</feature>
<sequence>MSKLPMRKSTIVQALLLLQLLTFHVFSQPDGSTAPMEKTEQEALYLAIQSLVGKWWNGSELYPDPCGWTPIQGVSCDFFDGLWYVAALDIGPVLENSLECTQDAKFSQLLFKLKHLKSLSFFNCFSSHRPTTIPSSNWEKLAGSLETLAFRSNRGLIGEIPASLGQLTNLRSLVLVENSLTGMLPRELGNLVNLQRLVLTGNGFNGQIPVSLANNLSELLILDISRNTLSGSLPSSFGSLTSLLTLDLSNNILGGSLPSELGELRNLTLLDLRNNNLSGGLTHSLQGMTSIQDMLLSNNPLGGSLMEFGWESLRNLTTLDLSNTSITGVIPDSISSLKTLRFLALDNNHLSGGVSPKLAALPSLRALYLSGNNFTGELEFSQGFYERMRGRFASWNNPNLCYGSEVTSTGHVPFGVERCKHEQENSAYNSGTQNKVNGGSSNQDSNLLASFGFSTSMNGLWWAIAARELVLVLLLILLQ</sequence>
<keyword evidence="10" id="KW-0325">Glycoprotein</keyword>
<evidence type="ECO:0000256" key="5">
    <source>
        <dbReference type="ARBA" id="ARBA00022729"/>
    </source>
</evidence>
<evidence type="ECO:0000256" key="9">
    <source>
        <dbReference type="ARBA" id="ARBA00023170"/>
    </source>
</evidence>
<dbReference type="GO" id="GO:0051606">
    <property type="term" value="P:detection of stimulus"/>
    <property type="evidence" value="ECO:0007669"/>
    <property type="project" value="UniProtKB-ARBA"/>
</dbReference>
<evidence type="ECO:0000256" key="1">
    <source>
        <dbReference type="ARBA" id="ARBA00004251"/>
    </source>
</evidence>
<reference evidence="15" key="2">
    <citation type="submission" date="2025-08" db="UniProtKB">
        <authorList>
            <consortium name="RefSeq"/>
        </authorList>
    </citation>
    <scope>IDENTIFICATION</scope>
    <source>
        <tissue evidence="15">Young leaves</tissue>
    </source>
</reference>
<evidence type="ECO:0000313" key="14">
    <source>
        <dbReference type="Proteomes" id="UP000228380"/>
    </source>
</evidence>
<evidence type="ECO:0000256" key="11">
    <source>
        <dbReference type="SAM" id="Phobius"/>
    </source>
</evidence>
<gene>
    <name evidence="15" type="primary">LOC103701952</name>
</gene>
<dbReference type="SMART" id="SM00369">
    <property type="entry name" value="LRR_TYP"/>
    <property type="match status" value="6"/>
</dbReference>
<evidence type="ECO:0000256" key="10">
    <source>
        <dbReference type="ARBA" id="ARBA00023180"/>
    </source>
</evidence>
<dbReference type="PANTHER" id="PTHR27000:SF768">
    <property type="entry name" value="PIRIFORMOSPORA INDICA-INSENSITIVE PROTEIN 2-LIKE ISOFORM X1"/>
    <property type="match status" value="1"/>
</dbReference>
<dbReference type="FunFam" id="3.80.10.10:FF:000299">
    <property type="entry name" value="Piriformospora indica-insensitive protein 2"/>
    <property type="match status" value="1"/>
</dbReference>